<evidence type="ECO:0000313" key="1">
    <source>
        <dbReference type="EMBL" id="KAI7991150.1"/>
    </source>
</evidence>
<keyword evidence="2" id="KW-1185">Reference proteome</keyword>
<sequence length="150" mass="16122">MMISIGFNATVSVRVSNELGARHDKLAAFSIAVVNLVSFILCLITTIVVLALSNVISYAFMDCETVARAVLELCALLAFSLILSGIQPVLSGKRSEGVAMGCRWQAFVAYVNVGCYYIVGILLGSLFGFHFKFGAKVGCLITHVLSSIFF</sequence>
<comment type="caution">
    <text evidence="1">The sequence shown here is derived from an EMBL/GenBank/DDBJ whole genome shotgun (WGS) entry which is preliminary data.</text>
</comment>
<gene>
    <name evidence="1" type="ORF">LOK49_LG12G02373</name>
</gene>
<reference evidence="1 2" key="1">
    <citation type="journal article" date="2022" name="Plant J.">
        <title>Chromosome-level genome of Camellia lanceoleosa provides a valuable resource for understanding genome evolution and self-incompatibility.</title>
        <authorList>
            <person name="Gong W."/>
            <person name="Xiao S."/>
            <person name="Wang L."/>
            <person name="Liao Z."/>
            <person name="Chang Y."/>
            <person name="Mo W."/>
            <person name="Hu G."/>
            <person name="Li W."/>
            <person name="Zhao G."/>
            <person name="Zhu H."/>
            <person name="Hu X."/>
            <person name="Ji K."/>
            <person name="Xiang X."/>
            <person name="Song Q."/>
            <person name="Yuan D."/>
            <person name="Jin S."/>
            <person name="Zhang L."/>
        </authorList>
    </citation>
    <scope>NUCLEOTIDE SEQUENCE [LARGE SCALE GENOMIC DNA]</scope>
    <source>
        <strain evidence="1">SQ_2022a</strain>
    </source>
</reference>
<dbReference type="EMBL" id="CM045770">
    <property type="protein sequence ID" value="KAI7991150.1"/>
    <property type="molecule type" value="Genomic_DNA"/>
</dbReference>
<organism evidence="1 2">
    <name type="scientific">Camellia lanceoleosa</name>
    <dbReference type="NCBI Taxonomy" id="1840588"/>
    <lineage>
        <taxon>Eukaryota</taxon>
        <taxon>Viridiplantae</taxon>
        <taxon>Streptophyta</taxon>
        <taxon>Embryophyta</taxon>
        <taxon>Tracheophyta</taxon>
        <taxon>Spermatophyta</taxon>
        <taxon>Magnoliopsida</taxon>
        <taxon>eudicotyledons</taxon>
        <taxon>Gunneridae</taxon>
        <taxon>Pentapetalae</taxon>
        <taxon>asterids</taxon>
        <taxon>Ericales</taxon>
        <taxon>Theaceae</taxon>
        <taxon>Camellia</taxon>
    </lineage>
</organism>
<protein>
    <submittedName>
        <fullName evidence="1">Protein DETOXIFICATION 40</fullName>
    </submittedName>
</protein>
<proteinExistence type="predicted"/>
<name>A0ACC0FSW5_9ERIC</name>
<dbReference type="Proteomes" id="UP001060215">
    <property type="component" value="Chromosome 13"/>
</dbReference>
<evidence type="ECO:0000313" key="2">
    <source>
        <dbReference type="Proteomes" id="UP001060215"/>
    </source>
</evidence>
<accession>A0ACC0FSW5</accession>